<organism evidence="1 2">
    <name type="scientific">Pseudomonas syringae CC1557</name>
    <dbReference type="NCBI Taxonomy" id="1357279"/>
    <lineage>
        <taxon>Bacteria</taxon>
        <taxon>Pseudomonadati</taxon>
        <taxon>Pseudomonadota</taxon>
        <taxon>Gammaproteobacteria</taxon>
        <taxon>Pseudomonadales</taxon>
        <taxon>Pseudomonadaceae</taxon>
        <taxon>Pseudomonas</taxon>
        <taxon>Pseudomonas syringae</taxon>
    </lineage>
</organism>
<dbReference type="KEGG" id="psyr:N018_12085"/>
<protein>
    <submittedName>
        <fullName evidence="1">Uncharacterized protein</fullName>
    </submittedName>
</protein>
<evidence type="ECO:0000313" key="1">
    <source>
        <dbReference type="EMBL" id="AHG43569.1"/>
    </source>
</evidence>
<dbReference type="Proteomes" id="UP000019089">
    <property type="component" value="Chromosome"/>
</dbReference>
<dbReference type="EMBL" id="CP007014">
    <property type="protein sequence ID" value="AHG43569.1"/>
    <property type="molecule type" value="Genomic_DNA"/>
</dbReference>
<dbReference type="AlphaFoldDB" id="W0MYA5"/>
<proteinExistence type="predicted"/>
<evidence type="ECO:0000313" key="2">
    <source>
        <dbReference type="Proteomes" id="UP000019089"/>
    </source>
</evidence>
<gene>
    <name evidence="1" type="ORF">N018_12085</name>
</gene>
<reference evidence="1 2" key="1">
    <citation type="submission" date="2013-12" db="EMBL/GenBank/DDBJ databases">
        <title>Interactions Between Genome Architecture and Virulence Genes in Pseudomonas syringae, strain CC1557 as a model.</title>
        <authorList>
            <person name="Baltrus D."/>
            <person name="Hockett K."/>
            <person name="Karlsrud E."/>
            <person name="Dougherty K."/>
            <person name="Nishimura M."/>
        </authorList>
    </citation>
    <scope>NUCLEOTIDE SEQUENCE [LARGE SCALE GENOMIC DNA]</scope>
    <source>
        <strain evidence="1 2">CC1557</strain>
    </source>
</reference>
<accession>W0MYA5</accession>
<dbReference type="HOGENOM" id="CLU_2540036_0_0_6"/>
<name>W0MYA5_PSESX</name>
<sequence>MFPLENYLRAKRSKMRLLDVSRQEERTVEIGWPMKTNALPLRSLIAMADRQQGHCILKQEHRLKALKRRWNVFARRRMAVNAE</sequence>